<dbReference type="Proteomes" id="UP000243459">
    <property type="component" value="Chromosome 6"/>
</dbReference>
<accession>A0A5P1EL94</accession>
<dbReference type="SUPFAM" id="SSF56112">
    <property type="entry name" value="Protein kinase-like (PK-like)"/>
    <property type="match status" value="1"/>
</dbReference>
<dbReference type="Pfam" id="PF00069">
    <property type="entry name" value="Pkinase"/>
    <property type="match status" value="1"/>
</dbReference>
<dbReference type="PROSITE" id="PS50011">
    <property type="entry name" value="PROTEIN_KINASE_DOM"/>
    <property type="match status" value="1"/>
</dbReference>
<feature type="region of interest" description="Disordered" evidence="1">
    <location>
        <begin position="123"/>
        <end position="143"/>
    </location>
</feature>
<protein>
    <recommendedName>
        <fullName evidence="2">Protein kinase domain-containing protein</fullName>
    </recommendedName>
</protein>
<evidence type="ECO:0000256" key="1">
    <source>
        <dbReference type="SAM" id="MobiDB-lite"/>
    </source>
</evidence>
<dbReference type="SMART" id="SM00220">
    <property type="entry name" value="S_TKc"/>
    <property type="match status" value="1"/>
</dbReference>
<dbReference type="PANTHER" id="PTHR34460">
    <property type="entry name" value="VITELLOGENIN-LIKE PROTEIN"/>
    <property type="match status" value="1"/>
</dbReference>
<evidence type="ECO:0000313" key="4">
    <source>
        <dbReference type="Proteomes" id="UP000243459"/>
    </source>
</evidence>
<dbReference type="InterPro" id="IPR011009">
    <property type="entry name" value="Kinase-like_dom_sf"/>
</dbReference>
<dbReference type="InterPro" id="IPR000719">
    <property type="entry name" value="Prot_kinase_dom"/>
</dbReference>
<gene>
    <name evidence="3" type="ORF">A4U43_C06F11870</name>
</gene>
<sequence>MDSFENYDLIRGLADGNEGRVTRLMWYKPTGELVVMEFIPRDDCVDQHVLREIVNHRSLCSPNVILLHRAFLTLTLLALAMDFASGGELLDLISRASPLPEPAVCFLFHQLIHLLQGEEKRDAKTLESEAESPGAGSHVSSSSFRRKVARSRSVGCGSRSFSGDFLERISTGFGDCTL</sequence>
<keyword evidence="4" id="KW-1185">Reference proteome</keyword>
<organism evidence="3 4">
    <name type="scientific">Asparagus officinalis</name>
    <name type="common">Garden asparagus</name>
    <dbReference type="NCBI Taxonomy" id="4686"/>
    <lineage>
        <taxon>Eukaryota</taxon>
        <taxon>Viridiplantae</taxon>
        <taxon>Streptophyta</taxon>
        <taxon>Embryophyta</taxon>
        <taxon>Tracheophyta</taxon>
        <taxon>Spermatophyta</taxon>
        <taxon>Magnoliopsida</taxon>
        <taxon>Liliopsida</taxon>
        <taxon>Asparagales</taxon>
        <taxon>Asparagaceae</taxon>
        <taxon>Asparagoideae</taxon>
        <taxon>Asparagus</taxon>
    </lineage>
</organism>
<dbReference type="Gene3D" id="1.10.510.10">
    <property type="entry name" value="Transferase(Phosphotransferase) domain 1"/>
    <property type="match status" value="1"/>
</dbReference>
<reference evidence="4" key="1">
    <citation type="journal article" date="2017" name="Nat. Commun.">
        <title>The asparagus genome sheds light on the origin and evolution of a young Y chromosome.</title>
        <authorList>
            <person name="Harkess A."/>
            <person name="Zhou J."/>
            <person name="Xu C."/>
            <person name="Bowers J.E."/>
            <person name="Van der Hulst R."/>
            <person name="Ayyampalayam S."/>
            <person name="Mercati F."/>
            <person name="Riccardi P."/>
            <person name="McKain M.R."/>
            <person name="Kakrana A."/>
            <person name="Tang H."/>
            <person name="Ray J."/>
            <person name="Groenendijk J."/>
            <person name="Arikit S."/>
            <person name="Mathioni S.M."/>
            <person name="Nakano M."/>
            <person name="Shan H."/>
            <person name="Telgmann-Rauber A."/>
            <person name="Kanno A."/>
            <person name="Yue Z."/>
            <person name="Chen H."/>
            <person name="Li W."/>
            <person name="Chen Y."/>
            <person name="Xu X."/>
            <person name="Zhang Y."/>
            <person name="Luo S."/>
            <person name="Chen H."/>
            <person name="Gao J."/>
            <person name="Mao Z."/>
            <person name="Pires J.C."/>
            <person name="Luo M."/>
            <person name="Kudrna D."/>
            <person name="Wing R.A."/>
            <person name="Meyers B.C."/>
            <person name="Yi K."/>
            <person name="Kong H."/>
            <person name="Lavrijsen P."/>
            <person name="Sunseri F."/>
            <person name="Falavigna A."/>
            <person name="Ye Y."/>
            <person name="Leebens-Mack J.H."/>
            <person name="Chen G."/>
        </authorList>
    </citation>
    <scope>NUCLEOTIDE SEQUENCE [LARGE SCALE GENOMIC DNA]</scope>
    <source>
        <strain evidence="4">cv. DH0086</strain>
    </source>
</reference>
<dbReference type="GO" id="GO:0004672">
    <property type="term" value="F:protein kinase activity"/>
    <property type="evidence" value="ECO:0007669"/>
    <property type="project" value="InterPro"/>
</dbReference>
<dbReference type="AlphaFoldDB" id="A0A5P1EL94"/>
<proteinExistence type="predicted"/>
<feature type="domain" description="Protein kinase" evidence="2">
    <location>
        <begin position="7"/>
        <end position="178"/>
    </location>
</feature>
<dbReference type="PANTHER" id="PTHR34460:SF2">
    <property type="entry name" value="OS04G0405500 PROTEIN"/>
    <property type="match status" value="1"/>
</dbReference>
<evidence type="ECO:0000259" key="2">
    <source>
        <dbReference type="PROSITE" id="PS50011"/>
    </source>
</evidence>
<dbReference type="Gramene" id="ONK66778">
    <property type="protein sequence ID" value="ONK66778"/>
    <property type="gene ID" value="A4U43_C06F11870"/>
</dbReference>
<dbReference type="EMBL" id="CM007386">
    <property type="protein sequence ID" value="ONK66778.1"/>
    <property type="molecule type" value="Genomic_DNA"/>
</dbReference>
<dbReference type="GO" id="GO:0005524">
    <property type="term" value="F:ATP binding"/>
    <property type="evidence" value="ECO:0007669"/>
    <property type="project" value="InterPro"/>
</dbReference>
<feature type="compositionally biased region" description="Low complexity" evidence="1">
    <location>
        <begin position="132"/>
        <end position="143"/>
    </location>
</feature>
<evidence type="ECO:0000313" key="3">
    <source>
        <dbReference type="EMBL" id="ONK66778.1"/>
    </source>
</evidence>
<name>A0A5P1EL94_ASPOF</name>